<comment type="caution">
    <text evidence="1">The sequence shown here is derived from an EMBL/GenBank/DDBJ whole genome shotgun (WGS) entry which is preliminary data.</text>
</comment>
<dbReference type="Proteomes" id="UP000236291">
    <property type="component" value="Unassembled WGS sequence"/>
</dbReference>
<dbReference type="EMBL" id="ASHM01212136">
    <property type="protein sequence ID" value="PNX67596.1"/>
    <property type="molecule type" value="Genomic_DNA"/>
</dbReference>
<organism evidence="1 2">
    <name type="scientific">Trifolium pratense</name>
    <name type="common">Red clover</name>
    <dbReference type="NCBI Taxonomy" id="57577"/>
    <lineage>
        <taxon>Eukaryota</taxon>
        <taxon>Viridiplantae</taxon>
        <taxon>Streptophyta</taxon>
        <taxon>Embryophyta</taxon>
        <taxon>Tracheophyta</taxon>
        <taxon>Spermatophyta</taxon>
        <taxon>Magnoliopsida</taxon>
        <taxon>eudicotyledons</taxon>
        <taxon>Gunneridae</taxon>
        <taxon>Pentapetalae</taxon>
        <taxon>rosids</taxon>
        <taxon>fabids</taxon>
        <taxon>Fabales</taxon>
        <taxon>Fabaceae</taxon>
        <taxon>Papilionoideae</taxon>
        <taxon>50 kb inversion clade</taxon>
        <taxon>NPAAA clade</taxon>
        <taxon>Hologalegina</taxon>
        <taxon>IRL clade</taxon>
        <taxon>Trifolieae</taxon>
        <taxon>Trifolium</taxon>
    </lineage>
</organism>
<name>A0A2K3KMW4_TRIPR</name>
<feature type="non-terminal residue" evidence="1">
    <location>
        <position position="40"/>
    </location>
</feature>
<protein>
    <submittedName>
        <fullName evidence="1">Uncharacterized protein</fullName>
    </submittedName>
</protein>
<gene>
    <name evidence="1" type="ORF">L195_g063591</name>
</gene>
<reference evidence="1 2" key="1">
    <citation type="journal article" date="2014" name="Am. J. Bot.">
        <title>Genome assembly and annotation for red clover (Trifolium pratense; Fabaceae).</title>
        <authorList>
            <person name="Istvanek J."/>
            <person name="Jaros M."/>
            <person name="Krenek A."/>
            <person name="Repkova J."/>
        </authorList>
    </citation>
    <scope>NUCLEOTIDE SEQUENCE [LARGE SCALE GENOMIC DNA]</scope>
    <source>
        <strain evidence="2">cv. Tatra</strain>
        <tissue evidence="1">Young leaves</tissue>
    </source>
</reference>
<evidence type="ECO:0000313" key="2">
    <source>
        <dbReference type="Proteomes" id="UP000236291"/>
    </source>
</evidence>
<dbReference type="AlphaFoldDB" id="A0A2K3KMW4"/>
<evidence type="ECO:0000313" key="1">
    <source>
        <dbReference type="EMBL" id="PNX67596.1"/>
    </source>
</evidence>
<accession>A0A2K3KMW4</accession>
<reference evidence="1 2" key="2">
    <citation type="journal article" date="2017" name="Front. Plant Sci.">
        <title>Gene Classification and Mining of Molecular Markers Useful in Red Clover (Trifolium pratense) Breeding.</title>
        <authorList>
            <person name="Istvanek J."/>
            <person name="Dluhosova J."/>
            <person name="Dluhos P."/>
            <person name="Patkova L."/>
            <person name="Nedelnik J."/>
            <person name="Repkova J."/>
        </authorList>
    </citation>
    <scope>NUCLEOTIDE SEQUENCE [LARGE SCALE GENOMIC DNA]</scope>
    <source>
        <strain evidence="2">cv. Tatra</strain>
        <tissue evidence="1">Young leaves</tissue>
    </source>
</reference>
<proteinExistence type="predicted"/>
<sequence length="40" mass="4299">MTISSPRAKLEAWRSSSGMSGLPSTNYSVITLFLLGILGR</sequence>